<dbReference type="PANTHER" id="PTHR11022:SF41">
    <property type="entry name" value="PEPTIDOGLYCAN-RECOGNITION PROTEIN LC-RELATED"/>
    <property type="match status" value="1"/>
</dbReference>
<reference evidence="5" key="1">
    <citation type="submission" date="2016-11" db="EMBL/GenBank/DDBJ databases">
        <authorList>
            <person name="Varghese N."/>
            <person name="Submissions S."/>
        </authorList>
    </citation>
    <scope>NUCLEOTIDE SEQUENCE [LARGE SCALE GENOMIC DNA]</scope>
    <source>
        <strain evidence="5">DSM 11003</strain>
    </source>
</reference>
<dbReference type="InterPro" id="IPR015510">
    <property type="entry name" value="PGRP"/>
</dbReference>
<dbReference type="SUPFAM" id="SSF55846">
    <property type="entry name" value="N-acetylmuramoyl-L-alanine amidase-like"/>
    <property type="match status" value="1"/>
</dbReference>
<comment type="similarity">
    <text evidence="1">Belongs to the N-acetylmuramoyl-L-alanine amidase 2 family.</text>
</comment>
<dbReference type="SMART" id="SM00701">
    <property type="entry name" value="PGRP"/>
    <property type="match status" value="1"/>
</dbReference>
<dbReference type="SMART" id="SM00644">
    <property type="entry name" value="Ami_2"/>
    <property type="match status" value="1"/>
</dbReference>
<evidence type="ECO:0000313" key="5">
    <source>
        <dbReference type="Proteomes" id="UP000242329"/>
    </source>
</evidence>
<organism evidence="4 5">
    <name type="scientific">Thermosyntropha lipolytica DSM 11003</name>
    <dbReference type="NCBI Taxonomy" id="1123382"/>
    <lineage>
        <taxon>Bacteria</taxon>
        <taxon>Bacillati</taxon>
        <taxon>Bacillota</taxon>
        <taxon>Clostridia</taxon>
        <taxon>Eubacteriales</taxon>
        <taxon>Syntrophomonadaceae</taxon>
        <taxon>Thermosyntropha</taxon>
    </lineage>
</organism>
<proteinExistence type="inferred from homology"/>
<dbReference type="AlphaFoldDB" id="A0A1M5L6V6"/>
<dbReference type="GO" id="GO:0008270">
    <property type="term" value="F:zinc ion binding"/>
    <property type="evidence" value="ECO:0007669"/>
    <property type="project" value="InterPro"/>
</dbReference>
<evidence type="ECO:0000313" key="4">
    <source>
        <dbReference type="EMBL" id="SHG60645.1"/>
    </source>
</evidence>
<evidence type="ECO:0000256" key="1">
    <source>
        <dbReference type="ARBA" id="ARBA00007553"/>
    </source>
</evidence>
<dbReference type="GO" id="GO:0009253">
    <property type="term" value="P:peptidoglycan catabolic process"/>
    <property type="evidence" value="ECO:0007669"/>
    <property type="project" value="InterPro"/>
</dbReference>
<dbReference type="EMBL" id="FQWY01000007">
    <property type="protein sequence ID" value="SHG60645.1"/>
    <property type="molecule type" value="Genomic_DNA"/>
</dbReference>
<dbReference type="STRING" id="1123382.SAMN02745221_00573"/>
<dbReference type="CDD" id="cd06583">
    <property type="entry name" value="PGRP"/>
    <property type="match status" value="1"/>
</dbReference>
<dbReference type="InterPro" id="IPR002502">
    <property type="entry name" value="Amidase_domain"/>
</dbReference>
<feature type="domain" description="N-acetylmuramoyl-L-alanine amidase" evidence="2">
    <location>
        <begin position="11"/>
        <end position="135"/>
    </location>
</feature>
<dbReference type="GO" id="GO:0008745">
    <property type="term" value="F:N-acetylmuramoyl-L-alanine amidase activity"/>
    <property type="evidence" value="ECO:0007669"/>
    <property type="project" value="InterPro"/>
</dbReference>
<sequence>MQIKETGLKFNGPLKPRTRTNRIIIHHTATPGDVAAETVHTWHLNQGWAGIGYHYLIRQDGTVERGRPENVIGAHAGPEGNSDSIGIALAGNFEIVRPTEKQMEALVWLIRDLIKRYGELQIIGHRDVIATSCPGKLFPLEEVKRKIKEENKNVDSHAGSKGSWKLDIIREAKDKGLITIDHDPDEIAPKWFVLAVALNLLKLKDGK</sequence>
<protein>
    <submittedName>
        <fullName evidence="4">N-acetylmuramoyl-L-alanine amidase</fullName>
    </submittedName>
</protein>
<dbReference type="Proteomes" id="UP000242329">
    <property type="component" value="Unassembled WGS sequence"/>
</dbReference>
<evidence type="ECO:0000259" key="3">
    <source>
        <dbReference type="SMART" id="SM00701"/>
    </source>
</evidence>
<dbReference type="Pfam" id="PF01510">
    <property type="entry name" value="Amidase_2"/>
    <property type="match status" value="1"/>
</dbReference>
<dbReference type="InterPro" id="IPR036505">
    <property type="entry name" value="Amidase/PGRP_sf"/>
</dbReference>
<name>A0A1M5L6V6_9FIRM</name>
<evidence type="ECO:0000259" key="2">
    <source>
        <dbReference type="SMART" id="SM00644"/>
    </source>
</evidence>
<dbReference type="RefSeq" id="WP_073089708.1">
    <property type="nucleotide sequence ID" value="NZ_FQWY01000007.1"/>
</dbReference>
<dbReference type="PANTHER" id="PTHR11022">
    <property type="entry name" value="PEPTIDOGLYCAN RECOGNITION PROTEIN"/>
    <property type="match status" value="1"/>
</dbReference>
<dbReference type="Gene3D" id="3.40.80.10">
    <property type="entry name" value="Peptidoglycan recognition protein-like"/>
    <property type="match status" value="1"/>
</dbReference>
<feature type="domain" description="Peptidoglycan recognition protein family" evidence="3">
    <location>
        <begin position="12"/>
        <end position="129"/>
    </location>
</feature>
<accession>A0A1M5L6V6</accession>
<keyword evidence="5" id="KW-1185">Reference proteome</keyword>
<gene>
    <name evidence="4" type="ORF">SAMN02745221_00573</name>
</gene>
<dbReference type="InterPro" id="IPR006619">
    <property type="entry name" value="PGRP_domain_met/bac"/>
</dbReference>